<keyword evidence="10" id="KW-1185">Reference proteome</keyword>
<feature type="domain" description="Cation efflux protein transmembrane" evidence="8">
    <location>
        <begin position="29"/>
        <end position="230"/>
    </location>
</feature>
<dbReference type="Proteomes" id="UP000005324">
    <property type="component" value="Unassembled WGS sequence"/>
</dbReference>
<accession>D5RS23</accession>
<feature type="transmembrane region" description="Helical" evidence="7">
    <location>
        <begin position="204"/>
        <end position="223"/>
    </location>
</feature>
<feature type="transmembrane region" description="Helical" evidence="7">
    <location>
        <begin position="56"/>
        <end position="79"/>
    </location>
</feature>
<dbReference type="GO" id="GO:0015341">
    <property type="term" value="F:zinc efflux antiporter activity"/>
    <property type="evidence" value="ECO:0007669"/>
    <property type="project" value="TreeGrafter"/>
</dbReference>
<feature type="transmembrane region" description="Helical" evidence="7">
    <location>
        <begin position="91"/>
        <end position="114"/>
    </location>
</feature>
<dbReference type="Gene3D" id="1.20.1510.10">
    <property type="entry name" value="Cation efflux protein transmembrane domain"/>
    <property type="match status" value="1"/>
</dbReference>
<keyword evidence="3 7" id="KW-0812">Transmembrane</keyword>
<evidence type="ECO:0000313" key="9">
    <source>
        <dbReference type="EMBL" id="EFH09888.1"/>
    </source>
</evidence>
<evidence type="ECO:0000256" key="7">
    <source>
        <dbReference type="SAM" id="Phobius"/>
    </source>
</evidence>
<proteinExistence type="predicted"/>
<evidence type="ECO:0000256" key="6">
    <source>
        <dbReference type="SAM" id="MobiDB-lite"/>
    </source>
</evidence>
<dbReference type="GO" id="GO:0015093">
    <property type="term" value="F:ferrous iron transmembrane transporter activity"/>
    <property type="evidence" value="ECO:0007669"/>
    <property type="project" value="TreeGrafter"/>
</dbReference>
<evidence type="ECO:0000256" key="2">
    <source>
        <dbReference type="ARBA" id="ARBA00022448"/>
    </source>
</evidence>
<evidence type="ECO:0000256" key="3">
    <source>
        <dbReference type="ARBA" id="ARBA00022692"/>
    </source>
</evidence>
<dbReference type="PANTHER" id="PTHR43840">
    <property type="entry name" value="MITOCHONDRIAL METAL TRANSPORTER 1-RELATED"/>
    <property type="match status" value="1"/>
</dbReference>
<dbReference type="Pfam" id="PF01545">
    <property type="entry name" value="Cation_efflux"/>
    <property type="match status" value="1"/>
</dbReference>
<dbReference type="InterPro" id="IPR027469">
    <property type="entry name" value="Cation_efflux_TMD_sf"/>
</dbReference>
<reference evidence="9 10" key="1">
    <citation type="submission" date="2010-04" db="EMBL/GenBank/DDBJ databases">
        <authorList>
            <person name="Qin X."/>
            <person name="Bachman B."/>
            <person name="Battles P."/>
            <person name="Bell A."/>
            <person name="Bess C."/>
            <person name="Bickham C."/>
            <person name="Chaboub L."/>
            <person name="Chen D."/>
            <person name="Coyle M."/>
            <person name="Deiros D.R."/>
            <person name="Dinh H."/>
            <person name="Forbes L."/>
            <person name="Fowler G."/>
            <person name="Francisco L."/>
            <person name="Fu Q."/>
            <person name="Gubbala S."/>
            <person name="Hale W."/>
            <person name="Han Y."/>
            <person name="Hemphill L."/>
            <person name="Highlander S.K."/>
            <person name="Hirani K."/>
            <person name="Hogues M."/>
            <person name="Jackson L."/>
            <person name="Jakkamsetti A."/>
            <person name="Javaid M."/>
            <person name="Jiang H."/>
            <person name="Korchina V."/>
            <person name="Kovar C."/>
            <person name="Lara F."/>
            <person name="Lee S."/>
            <person name="Mata R."/>
            <person name="Mathew T."/>
            <person name="Moen C."/>
            <person name="Morales K."/>
            <person name="Munidasa M."/>
            <person name="Nazareth L."/>
            <person name="Ngo R."/>
            <person name="Nguyen L."/>
            <person name="Okwuonu G."/>
            <person name="Ongeri F."/>
            <person name="Patil S."/>
            <person name="Petrosino J."/>
            <person name="Pham C."/>
            <person name="Pham P."/>
            <person name="Pu L.-L."/>
            <person name="Puazo M."/>
            <person name="Raj R."/>
            <person name="Reid J."/>
            <person name="Rouhana J."/>
            <person name="Saada N."/>
            <person name="Shang Y."/>
            <person name="Simmons D."/>
            <person name="Thornton R."/>
            <person name="Warren J."/>
            <person name="Weissenberger G."/>
            <person name="Zhang J."/>
            <person name="Zhang L."/>
            <person name="Zhou C."/>
            <person name="Zhu D."/>
            <person name="Muzny D."/>
            <person name="Worley K."/>
            <person name="Gibbs R."/>
        </authorList>
    </citation>
    <scope>NUCLEOTIDE SEQUENCE [LARGE SCALE GENOMIC DNA]</scope>
    <source>
        <strain evidence="9 10">ATCC 49957</strain>
    </source>
</reference>
<organism evidence="9 10">
    <name type="scientific">Pseudoroseomonas cervicalis ATCC 49957</name>
    <dbReference type="NCBI Taxonomy" id="525371"/>
    <lineage>
        <taxon>Bacteria</taxon>
        <taxon>Pseudomonadati</taxon>
        <taxon>Pseudomonadota</taxon>
        <taxon>Alphaproteobacteria</taxon>
        <taxon>Acetobacterales</taxon>
        <taxon>Roseomonadaceae</taxon>
        <taxon>Roseomonas</taxon>
    </lineage>
</organism>
<name>D5RS23_9PROT</name>
<evidence type="ECO:0000256" key="1">
    <source>
        <dbReference type="ARBA" id="ARBA00004141"/>
    </source>
</evidence>
<feature type="transmembrane region" description="Helical" evidence="7">
    <location>
        <begin position="170"/>
        <end position="192"/>
    </location>
</feature>
<comment type="subcellular location">
    <subcellularLocation>
        <location evidence="1">Membrane</location>
        <topology evidence="1">Multi-pass membrane protein</topology>
    </subcellularLocation>
</comment>
<keyword evidence="4 7" id="KW-1133">Transmembrane helix</keyword>
<feature type="compositionally biased region" description="Basic and acidic residues" evidence="6">
    <location>
        <begin position="9"/>
        <end position="23"/>
    </location>
</feature>
<evidence type="ECO:0000259" key="8">
    <source>
        <dbReference type="Pfam" id="PF01545"/>
    </source>
</evidence>
<dbReference type="PANTHER" id="PTHR43840:SF15">
    <property type="entry name" value="MITOCHONDRIAL METAL TRANSPORTER 1-RELATED"/>
    <property type="match status" value="1"/>
</dbReference>
<protein>
    <submittedName>
        <fullName evidence="9">Cation diffusion facilitator family transporter</fullName>
    </submittedName>
</protein>
<keyword evidence="2" id="KW-0813">Transport</keyword>
<dbReference type="SUPFAM" id="SSF161111">
    <property type="entry name" value="Cation efflux protein transmembrane domain-like"/>
    <property type="match status" value="1"/>
</dbReference>
<dbReference type="AlphaFoldDB" id="D5RS23"/>
<keyword evidence="5 7" id="KW-0472">Membrane</keyword>
<dbReference type="HOGENOM" id="CLU_056154_0_0_5"/>
<feature type="region of interest" description="Disordered" evidence="6">
    <location>
        <begin position="1"/>
        <end position="23"/>
    </location>
</feature>
<feature type="transmembrane region" description="Helical" evidence="7">
    <location>
        <begin position="29"/>
        <end position="50"/>
    </location>
</feature>
<gene>
    <name evidence="9" type="ORF">HMPREF0731_3885</name>
</gene>
<dbReference type="InterPro" id="IPR050291">
    <property type="entry name" value="CDF_Transporter"/>
</dbReference>
<evidence type="ECO:0000313" key="10">
    <source>
        <dbReference type="Proteomes" id="UP000005324"/>
    </source>
</evidence>
<dbReference type="GO" id="GO:0006882">
    <property type="term" value="P:intracellular zinc ion homeostasis"/>
    <property type="evidence" value="ECO:0007669"/>
    <property type="project" value="TreeGrafter"/>
</dbReference>
<dbReference type="GO" id="GO:0015086">
    <property type="term" value="F:cadmium ion transmembrane transporter activity"/>
    <property type="evidence" value="ECO:0007669"/>
    <property type="project" value="TreeGrafter"/>
</dbReference>
<feature type="transmembrane region" description="Helical" evidence="7">
    <location>
        <begin position="134"/>
        <end position="150"/>
    </location>
</feature>
<dbReference type="EMBL" id="ADVL01000724">
    <property type="protein sequence ID" value="EFH09888.1"/>
    <property type="molecule type" value="Genomic_DNA"/>
</dbReference>
<dbReference type="GO" id="GO:0005886">
    <property type="term" value="C:plasma membrane"/>
    <property type="evidence" value="ECO:0007669"/>
    <property type="project" value="TreeGrafter"/>
</dbReference>
<comment type="caution">
    <text evidence="9">The sequence shown here is derived from an EMBL/GenBank/DDBJ whole genome shotgun (WGS) entry which is preliminary data.</text>
</comment>
<dbReference type="InterPro" id="IPR058533">
    <property type="entry name" value="Cation_efflux_TM"/>
</dbReference>
<evidence type="ECO:0000256" key="5">
    <source>
        <dbReference type="ARBA" id="ARBA00023136"/>
    </source>
</evidence>
<sequence>MLQPSPEPQRAREAGVASREDGRAERRTLTASILLTILLALAGIACGLLVNSSSILFDGVYSLADAALTLLALGVSVLLDRGETRRFQFGFWHLEPMLVLLNSTVLALSCGYALLGAVNDLLGAGRSVAFGPGLWYAAGSGLAALALFLVMRRRARALGSELLAMDARGWLVSGLLSLALGAGFLVAGALQGTRHAALVPYLDPALLAGMTLLLLPLPLGAAWRAGKEILQLAPAGLDGEVRALVAGIAERHGFEAYTTHVAKTGRVRFVDITFLAGPALAAKPLQEFEAVRAEIAAALGAEPPGHWLNIDFTTDRRWL</sequence>
<evidence type="ECO:0000256" key="4">
    <source>
        <dbReference type="ARBA" id="ARBA00022989"/>
    </source>
</evidence>